<evidence type="ECO:0000313" key="1">
    <source>
        <dbReference type="EMBL" id="OAD68742.1"/>
    </source>
</evidence>
<evidence type="ECO:0008006" key="3">
    <source>
        <dbReference type="Google" id="ProtNLM"/>
    </source>
</evidence>
<dbReference type="GeneID" id="29002016"/>
<dbReference type="EMBL" id="KV440994">
    <property type="protein sequence ID" value="OAD68742.1"/>
    <property type="molecule type" value="Genomic_DNA"/>
</dbReference>
<keyword evidence="2" id="KW-1185">Reference proteome</keyword>
<dbReference type="InParanoid" id="A0A162TI05"/>
<gene>
    <name evidence="1" type="ORF">PHYBLDRAFT_63350</name>
</gene>
<dbReference type="AlphaFoldDB" id="A0A162TI05"/>
<accession>A0A162TI05</accession>
<dbReference type="RefSeq" id="XP_018286782.1">
    <property type="nucleotide sequence ID" value="XM_018441110.1"/>
</dbReference>
<dbReference type="VEuPathDB" id="FungiDB:PHYBLDRAFT_63350"/>
<organism evidence="1 2">
    <name type="scientific">Phycomyces blakesleeanus (strain ATCC 8743b / DSM 1359 / FGSC 10004 / NBRC 33097 / NRRL 1555)</name>
    <dbReference type="NCBI Taxonomy" id="763407"/>
    <lineage>
        <taxon>Eukaryota</taxon>
        <taxon>Fungi</taxon>
        <taxon>Fungi incertae sedis</taxon>
        <taxon>Mucoromycota</taxon>
        <taxon>Mucoromycotina</taxon>
        <taxon>Mucoromycetes</taxon>
        <taxon>Mucorales</taxon>
        <taxon>Phycomycetaceae</taxon>
        <taxon>Phycomyces</taxon>
    </lineage>
</organism>
<name>A0A162TI05_PHYB8</name>
<protein>
    <recommendedName>
        <fullName evidence="3">C2H2-type zinc finger transcription factor</fullName>
    </recommendedName>
</protein>
<sequence>MAPICKPTIRKECQCSICKSKRLGFNHVSVKTFKCHQEKDNHDITHVQTPHEDICDTISSTVSEPEDIEMNSELRRAVILIVIINKILQFLFDPFRLPVSVAGLKHLVRFEALISGVNVVVVEVEEVFKRKN</sequence>
<proteinExistence type="predicted"/>
<reference evidence="2" key="1">
    <citation type="submission" date="2015-06" db="EMBL/GenBank/DDBJ databases">
        <title>Expansion of signal transduction pathways in fungi by whole-genome duplication.</title>
        <authorList>
            <consortium name="DOE Joint Genome Institute"/>
            <person name="Corrochano L.M."/>
            <person name="Kuo A."/>
            <person name="Marcet-Houben M."/>
            <person name="Polaino S."/>
            <person name="Salamov A."/>
            <person name="Villalobos J.M."/>
            <person name="Alvarez M.I."/>
            <person name="Avalos J."/>
            <person name="Benito E.P."/>
            <person name="Benoit I."/>
            <person name="Burger G."/>
            <person name="Camino L.P."/>
            <person name="Canovas D."/>
            <person name="Cerda-Olmedo E."/>
            <person name="Cheng J.-F."/>
            <person name="Dominguez A."/>
            <person name="Elias M."/>
            <person name="Eslava A.P."/>
            <person name="Glaser F."/>
            <person name="Grimwood J."/>
            <person name="Gutierrez G."/>
            <person name="Heitman J."/>
            <person name="Henrissat B."/>
            <person name="Iturriaga E.A."/>
            <person name="Lang B.F."/>
            <person name="Lavin J.L."/>
            <person name="Lee S."/>
            <person name="Li W."/>
            <person name="Lindquist E."/>
            <person name="Lopez-Garcia S."/>
            <person name="Luque E.M."/>
            <person name="Marcos A.T."/>
            <person name="Martin J."/>
            <person name="McCluskey K."/>
            <person name="Medina H.R."/>
            <person name="Miralles-Duran A."/>
            <person name="Miyazaki A."/>
            <person name="Munoz-Torres E."/>
            <person name="Oguiza J.A."/>
            <person name="Ohm R."/>
            <person name="Olmedo M."/>
            <person name="Orejas M."/>
            <person name="Ortiz-Castellanos L."/>
            <person name="Pisabarro A.G."/>
            <person name="Rodriguez-Romero J."/>
            <person name="Ruiz-Herrera J."/>
            <person name="Ruiz-Vazquez R."/>
            <person name="Sanz C."/>
            <person name="Schackwitz W."/>
            <person name="Schmutz J."/>
            <person name="Shahriari M."/>
            <person name="Shelest E."/>
            <person name="Silva-Franco F."/>
            <person name="Soanes D."/>
            <person name="Syed K."/>
            <person name="Tagua V.G."/>
            <person name="Talbot N.J."/>
            <person name="Thon M."/>
            <person name="De vries R.P."/>
            <person name="Wiebenga A."/>
            <person name="Yadav J.S."/>
            <person name="Braun E.L."/>
            <person name="Baker S."/>
            <person name="Garre V."/>
            <person name="Horwitz B."/>
            <person name="Torres-Martinez S."/>
            <person name="Idnurm A."/>
            <person name="Herrera-Estrella A."/>
            <person name="Gabaldon T."/>
            <person name="Grigoriev I.V."/>
        </authorList>
    </citation>
    <scope>NUCLEOTIDE SEQUENCE [LARGE SCALE GENOMIC DNA]</scope>
    <source>
        <strain evidence="2">NRRL 1555(-)</strain>
    </source>
</reference>
<evidence type="ECO:0000313" key="2">
    <source>
        <dbReference type="Proteomes" id="UP000077315"/>
    </source>
</evidence>
<dbReference type="Proteomes" id="UP000077315">
    <property type="component" value="Unassembled WGS sequence"/>
</dbReference>